<dbReference type="OMA" id="KTQSWFE"/>
<name>A0A336LBC9_CULSO</name>
<dbReference type="PANTHER" id="PTHR34094">
    <property type="match status" value="1"/>
</dbReference>
<dbReference type="EMBL" id="UFQT01002518">
    <property type="protein sequence ID" value="SSX33617.1"/>
    <property type="molecule type" value="Genomic_DNA"/>
</dbReference>
<protein>
    <submittedName>
        <fullName evidence="1">CSON006689 protein</fullName>
    </submittedName>
</protein>
<proteinExistence type="predicted"/>
<evidence type="ECO:0000313" key="2">
    <source>
        <dbReference type="EMBL" id="SSX33617.1"/>
    </source>
</evidence>
<dbReference type="AlphaFoldDB" id="A0A336LBC9"/>
<reference evidence="2" key="2">
    <citation type="submission" date="2018-07" db="EMBL/GenBank/DDBJ databases">
        <authorList>
            <person name="Quirk P.G."/>
            <person name="Krulwich T.A."/>
        </authorList>
    </citation>
    <scope>NUCLEOTIDE SEQUENCE</scope>
</reference>
<sequence>MFLRRFSTQIIKDVNPFSKIKIDSRISYKIKPFDLFECQDSNKLRASFDDPNKTENVDKFLKINVKNEHVEIHDTDAASPANLNCILEVPVKSDLTIKTKNDVTLSDLYSDLLDIEAKNIHVKNLHGTEVKLTSKNGQITSEGLLLGKQIRLFLENSNLSLDRIQGEKLIIKQLNGNVKISSCYSTFSQFDCTNSDLNLKNMHKLCHINAHGKGNLTMHGFSGTLIADLEDYLLNLQFSELLQRSKITCKSERPSVINLASQILENCYVKMRAIKMSLDEELTKLNLSTNGEHIRINDRTFANHLRIYHANEVKLGKLSWEDAFNFNGIENKFKLKSKGQ</sequence>
<evidence type="ECO:0000313" key="1">
    <source>
        <dbReference type="EMBL" id="SSX14201.1"/>
    </source>
</evidence>
<gene>
    <name evidence="1" type="primary">CSON006689</name>
</gene>
<reference evidence="1" key="1">
    <citation type="submission" date="2018-04" db="EMBL/GenBank/DDBJ databases">
        <authorList>
            <person name="Go L.Y."/>
            <person name="Mitchell J.A."/>
        </authorList>
    </citation>
    <scope>NUCLEOTIDE SEQUENCE</scope>
    <source>
        <tissue evidence="1">Whole organism</tissue>
    </source>
</reference>
<dbReference type="PANTHER" id="PTHR34094:SF1">
    <property type="entry name" value="PROTEIN FAM185A"/>
    <property type="match status" value="1"/>
</dbReference>
<dbReference type="EMBL" id="UFQS01002518">
    <property type="protein sequence ID" value="SSX14201.1"/>
    <property type="molecule type" value="Genomic_DNA"/>
</dbReference>
<organism evidence="1">
    <name type="scientific">Culicoides sonorensis</name>
    <name type="common">Biting midge</name>
    <dbReference type="NCBI Taxonomy" id="179676"/>
    <lineage>
        <taxon>Eukaryota</taxon>
        <taxon>Metazoa</taxon>
        <taxon>Ecdysozoa</taxon>
        <taxon>Arthropoda</taxon>
        <taxon>Hexapoda</taxon>
        <taxon>Insecta</taxon>
        <taxon>Pterygota</taxon>
        <taxon>Neoptera</taxon>
        <taxon>Endopterygota</taxon>
        <taxon>Diptera</taxon>
        <taxon>Nematocera</taxon>
        <taxon>Chironomoidea</taxon>
        <taxon>Ceratopogonidae</taxon>
        <taxon>Ceratopogoninae</taxon>
        <taxon>Culicoides</taxon>
        <taxon>Monoculicoides</taxon>
    </lineage>
</organism>
<dbReference type="VEuPathDB" id="VectorBase:CSON006689"/>
<accession>A0A336LBC9</accession>